<evidence type="ECO:0000313" key="7">
    <source>
        <dbReference type="EMBL" id="HDM35876.1"/>
    </source>
</evidence>
<organism evidence="7">
    <name type="scientific">Candidatus Syntropharchaeum butanivorans</name>
    <dbReference type="NCBI Taxonomy" id="1839936"/>
    <lineage>
        <taxon>Archaea</taxon>
        <taxon>Methanobacteriati</taxon>
        <taxon>Methanobacteriota</taxon>
        <taxon>Stenosarchaea group</taxon>
        <taxon>Methanomicrobia</taxon>
        <taxon>Methanosarcinales</taxon>
        <taxon>ANME-2 cluster</taxon>
        <taxon>Candidatus Syntropharchaeum</taxon>
    </lineage>
</organism>
<comment type="subcellular location">
    <subcellularLocation>
        <location evidence="6">Cell membrane</location>
        <topology evidence="6">Peripheral membrane protein</topology>
    </subcellularLocation>
</comment>
<evidence type="ECO:0000256" key="5">
    <source>
        <dbReference type="ARBA" id="ARBA00023310"/>
    </source>
</evidence>
<dbReference type="SUPFAM" id="SSF103486">
    <property type="entry name" value="V-type ATP synthase subunit C"/>
    <property type="match status" value="1"/>
</dbReference>
<keyword evidence="4 6" id="KW-0406">Ion transport</keyword>
<dbReference type="GO" id="GO:0005886">
    <property type="term" value="C:plasma membrane"/>
    <property type="evidence" value="ECO:0007669"/>
    <property type="project" value="UniProtKB-SubCell"/>
</dbReference>
<dbReference type="PANTHER" id="PTHR38682">
    <property type="entry name" value="V-TYPE ATP SYNTHASE SUBUNIT C"/>
    <property type="match status" value="1"/>
</dbReference>
<dbReference type="Proteomes" id="UP000885863">
    <property type="component" value="Unassembled WGS sequence"/>
</dbReference>
<dbReference type="HAMAP" id="MF_00314">
    <property type="entry name" value="ATP_synth_C_arch"/>
    <property type="match status" value="1"/>
</dbReference>
<dbReference type="GO" id="GO:0005524">
    <property type="term" value="F:ATP binding"/>
    <property type="evidence" value="ECO:0007669"/>
    <property type="project" value="UniProtKB-UniRule"/>
</dbReference>
<keyword evidence="6" id="KW-0472">Membrane</keyword>
<protein>
    <recommendedName>
        <fullName evidence="6">A-type ATP synthase subunit C</fullName>
    </recommendedName>
</protein>
<gene>
    <name evidence="6" type="primary">atpC</name>
    <name evidence="7" type="ORF">ENG09_01290</name>
</gene>
<dbReference type="GO" id="GO:0046933">
    <property type="term" value="F:proton-transporting ATP synthase activity, rotational mechanism"/>
    <property type="evidence" value="ECO:0007669"/>
    <property type="project" value="UniProtKB-UniRule"/>
</dbReference>
<dbReference type="InterPro" id="IPR014272">
    <property type="entry name" value="ATPase_V0-cplx_csu"/>
</dbReference>
<name>A0A7C0X284_9EURY</name>
<evidence type="ECO:0000256" key="3">
    <source>
        <dbReference type="ARBA" id="ARBA00022781"/>
    </source>
</evidence>
<evidence type="ECO:0000256" key="2">
    <source>
        <dbReference type="ARBA" id="ARBA00022448"/>
    </source>
</evidence>
<dbReference type="Gene3D" id="1.10.132.50">
    <property type="entry name" value="ATP synthase (C/AC39) subunit, domain 3"/>
    <property type="match status" value="1"/>
</dbReference>
<dbReference type="PANTHER" id="PTHR38682:SF1">
    <property type="entry name" value="V-TYPE ATP SYNTHASE SUBUNIT C"/>
    <property type="match status" value="1"/>
</dbReference>
<dbReference type="GO" id="GO:0042777">
    <property type="term" value="P:proton motive force-driven plasma membrane ATP synthesis"/>
    <property type="evidence" value="ECO:0007669"/>
    <property type="project" value="UniProtKB-UniRule"/>
</dbReference>
<comment type="function">
    <text evidence="6">Component of the A-type ATP synthase that produces ATP from ADP in the presence of a proton gradient across the membrane.</text>
</comment>
<keyword evidence="3 6" id="KW-0375">Hydrogen ion transport</keyword>
<dbReference type="InterPro" id="IPR050873">
    <property type="entry name" value="V-ATPase_V0D/AC39_subunit"/>
</dbReference>
<keyword evidence="5 6" id="KW-0066">ATP synthesis</keyword>
<dbReference type="InterPro" id="IPR035067">
    <property type="entry name" value="V-type_ATPase_csu/dsu"/>
</dbReference>
<evidence type="ECO:0000256" key="1">
    <source>
        <dbReference type="ARBA" id="ARBA00006709"/>
    </source>
</evidence>
<dbReference type="InterPro" id="IPR036079">
    <property type="entry name" value="ATPase_csu/dsu_sf"/>
</dbReference>
<comment type="subunit">
    <text evidence="6">Has multiple subunits with at least A(3), B(3), C, D, E, F, H, I and proteolipid K(x).</text>
</comment>
<dbReference type="GO" id="GO:0046961">
    <property type="term" value="F:proton-transporting ATPase activity, rotational mechanism"/>
    <property type="evidence" value="ECO:0007669"/>
    <property type="project" value="InterPro"/>
</dbReference>
<accession>A0A7C0X284</accession>
<dbReference type="Pfam" id="PF01992">
    <property type="entry name" value="vATP-synt_AC39"/>
    <property type="match status" value="1"/>
</dbReference>
<evidence type="ECO:0000256" key="6">
    <source>
        <dbReference type="HAMAP-Rule" id="MF_00314"/>
    </source>
</evidence>
<reference evidence="7" key="1">
    <citation type="journal article" date="2020" name="mSystems">
        <title>Genome- and Community-Level Interaction Insights into Carbon Utilization and Element Cycling Functions of Hydrothermarchaeota in Hydrothermal Sediment.</title>
        <authorList>
            <person name="Zhou Z."/>
            <person name="Liu Y."/>
            <person name="Xu W."/>
            <person name="Pan J."/>
            <person name="Luo Z.H."/>
            <person name="Li M."/>
        </authorList>
    </citation>
    <scope>NUCLEOTIDE SEQUENCE [LARGE SCALE GENOMIC DNA]</scope>
    <source>
        <strain evidence="7">HyVt-185</strain>
    </source>
</reference>
<dbReference type="AlphaFoldDB" id="A0A7C0X284"/>
<keyword evidence="6" id="KW-1003">Cell membrane</keyword>
<comment type="caution">
    <text evidence="7">The sequence shown here is derived from an EMBL/GenBank/DDBJ whole genome shotgun (WGS) entry which is preliminary data.</text>
</comment>
<sequence>MSVSEYAYINAKVRVKKGELLDLKRIRSLMEASTTREMVSLLMDTTYREELSGLPPDATIVEIERAMLENMVRTFMSITISLGTEAGRMLCMELLRRFEVLNLKNVLRAKLAGMSEEELVLFPVESLFKRRLSRLIDLASIEEMIPLLEGTVYKEILEANLPAFRDTGKLFILESALDAELFRSIWMRAKKLGGNDGVIAMKMLGAKFDMLNIMTVLRGKVDRIDLSQLREYILPYGRINPDLMRDAMMADDVKSTLQVLSATPYGPLLTGAVAEYDETGRLSVFEMALEREILDEARSLMMGYPFQIGTILGFFELKESEVKNLRAIAVCKENDLPAEEIRRFII</sequence>
<proteinExistence type="inferred from homology"/>
<evidence type="ECO:0000256" key="4">
    <source>
        <dbReference type="ARBA" id="ARBA00023065"/>
    </source>
</evidence>
<dbReference type="Gene3D" id="1.20.1690.10">
    <property type="entry name" value="V-type ATP synthase subunit C domain"/>
    <property type="match status" value="2"/>
</dbReference>
<dbReference type="EMBL" id="DQZR01000049">
    <property type="protein sequence ID" value="HDM35876.1"/>
    <property type="molecule type" value="Genomic_DNA"/>
</dbReference>
<comment type="similarity">
    <text evidence="1 6">Belongs to the V-ATPase V0D/AC39 subunit family.</text>
</comment>
<keyword evidence="2 6" id="KW-0813">Transport</keyword>
<dbReference type="InterPro" id="IPR044911">
    <property type="entry name" value="V-type_ATPase_csu/dsu_dom_3"/>
</dbReference>
<dbReference type="InterPro" id="IPR002843">
    <property type="entry name" value="ATPase_V0-cplx_csu/dsu"/>
</dbReference>
<dbReference type="GO" id="GO:0033179">
    <property type="term" value="C:proton-transporting V-type ATPase, V0 domain"/>
    <property type="evidence" value="ECO:0007669"/>
    <property type="project" value="InterPro"/>
</dbReference>